<sequence length="132" mass="14557">MGISSDTPLRRVVTTHKSSKSTILFDESIELQSGFGSNAVTLWQNFQHPAELRDSDPVEPDKRDIYASGSLIRVVDFPPNSQGHNHRTASLDYGIVLEGELELLMEDDSRTTVGAGDVIVQQAVGTHFFFLP</sequence>
<proteinExistence type="predicted"/>
<evidence type="ECO:0000259" key="1">
    <source>
        <dbReference type="Pfam" id="PF07883"/>
    </source>
</evidence>
<gene>
    <name evidence="2" type="ORF">G7Z17_g4504</name>
</gene>
<evidence type="ECO:0000313" key="3">
    <source>
        <dbReference type="Proteomes" id="UP000722485"/>
    </source>
</evidence>
<dbReference type="Pfam" id="PF07883">
    <property type="entry name" value="Cupin_2"/>
    <property type="match status" value="1"/>
</dbReference>
<dbReference type="EMBL" id="JAANBB010000065">
    <property type="protein sequence ID" value="KAF7552168.1"/>
    <property type="molecule type" value="Genomic_DNA"/>
</dbReference>
<dbReference type="AlphaFoldDB" id="A0A9P5H8P0"/>
<accession>A0A9P5H8P0</accession>
<dbReference type="InterPro" id="IPR013096">
    <property type="entry name" value="Cupin_2"/>
</dbReference>
<organism evidence="2 3">
    <name type="scientific">Cylindrodendrum hubeiense</name>
    <dbReference type="NCBI Taxonomy" id="595255"/>
    <lineage>
        <taxon>Eukaryota</taxon>
        <taxon>Fungi</taxon>
        <taxon>Dikarya</taxon>
        <taxon>Ascomycota</taxon>
        <taxon>Pezizomycotina</taxon>
        <taxon>Sordariomycetes</taxon>
        <taxon>Hypocreomycetidae</taxon>
        <taxon>Hypocreales</taxon>
        <taxon>Nectriaceae</taxon>
        <taxon>Cylindrodendrum</taxon>
    </lineage>
</organism>
<dbReference type="Proteomes" id="UP000722485">
    <property type="component" value="Unassembled WGS sequence"/>
</dbReference>
<keyword evidence="3" id="KW-1185">Reference proteome</keyword>
<comment type="caution">
    <text evidence="2">The sequence shown here is derived from an EMBL/GenBank/DDBJ whole genome shotgun (WGS) entry which is preliminary data.</text>
</comment>
<evidence type="ECO:0000313" key="2">
    <source>
        <dbReference type="EMBL" id="KAF7552168.1"/>
    </source>
</evidence>
<dbReference type="SUPFAM" id="SSF51182">
    <property type="entry name" value="RmlC-like cupins"/>
    <property type="match status" value="1"/>
</dbReference>
<dbReference type="InterPro" id="IPR011051">
    <property type="entry name" value="RmlC_Cupin_sf"/>
</dbReference>
<feature type="domain" description="Cupin type-2" evidence="1">
    <location>
        <begin position="74"/>
        <end position="123"/>
    </location>
</feature>
<protein>
    <recommendedName>
        <fullName evidence="1">Cupin type-2 domain-containing protein</fullName>
    </recommendedName>
</protein>
<name>A0A9P5H8P0_9HYPO</name>
<dbReference type="InterPro" id="IPR014710">
    <property type="entry name" value="RmlC-like_jellyroll"/>
</dbReference>
<dbReference type="InterPro" id="IPR047142">
    <property type="entry name" value="OryJ/VirC-like"/>
</dbReference>
<dbReference type="PANTHER" id="PTHR36156">
    <property type="entry name" value="SLR2101 PROTEIN"/>
    <property type="match status" value="1"/>
</dbReference>
<dbReference type="OrthoDB" id="5840532at2759"/>
<dbReference type="Gene3D" id="2.60.120.10">
    <property type="entry name" value="Jelly Rolls"/>
    <property type="match status" value="1"/>
</dbReference>
<dbReference type="PANTHER" id="PTHR36156:SF2">
    <property type="entry name" value="CUPIN TYPE-2 DOMAIN-CONTAINING PROTEIN"/>
    <property type="match status" value="1"/>
</dbReference>
<reference evidence="2" key="1">
    <citation type="submission" date="2020-03" db="EMBL/GenBank/DDBJ databases">
        <title>Draft Genome Sequence of Cylindrodendrum hubeiense.</title>
        <authorList>
            <person name="Buettner E."/>
            <person name="Kellner H."/>
        </authorList>
    </citation>
    <scope>NUCLEOTIDE SEQUENCE</scope>
    <source>
        <strain evidence="2">IHI 201604</strain>
    </source>
</reference>